<keyword evidence="1" id="KW-1133">Transmembrane helix</keyword>
<accession>A0A9Q9T246</accession>
<feature type="transmembrane region" description="Helical" evidence="1">
    <location>
        <begin position="163"/>
        <end position="183"/>
    </location>
</feature>
<dbReference type="Proteomes" id="UP001062223">
    <property type="component" value="Chromosome"/>
</dbReference>
<feature type="transmembrane region" description="Helical" evidence="1">
    <location>
        <begin position="243"/>
        <end position="268"/>
    </location>
</feature>
<sequence length="632" mass="65586">MRAFAAATAVAVAAAILAATALVISVVGTMEASGALVGRSVVTLTDLPYGLTKSEQVRNLTSIATDSDVSLAMLVPDSHARPDVWTAHVFRGRPVVPVLRGELDVRPIGDGADLDLRTTFAVGGSAEATERFLEGLGRADYKFVDDTPRGPAALVFVVSESGMLAALVATALGIAVALIAESARRSARQGIRRTVGWSRRRVAAREAAEMSVLVGALVVVSCVAVAALLTARAAGTSVWSLTAALFVIVLVPVGAVIIGGHVLANLWWVRELSSAKTAPWPLVVVTSAAIGLVVLSVLDIGAIVARQERSTAIERTLVAEAAHGDDVVLGTGFTDFDQDVGFGKLALGPLARGDAGLAQVSFVESFTVVGDVAVGLSAYNDEIEARPGPVLLVPEALAPDASQLKRTAEEELAAGWEVEGRAPPRERSVRAVTVASTADITESVIDWTGALRPEASTWPDIPVLVVPDPTDIAPNRIGTAVANGEVRFADRRALLSAVDDAGLSDVVLQVRRVGATVEGQLAMLRSERLTAMVAALAALAATVFTASALVVEHRVRSRVPGRVLFLSGRNPVIRHRRFALVGVGLTAAVTAVTLAFTGHQASDAGPFAVLAAVLAAGTLSVLLAITGRRERT</sequence>
<organism evidence="2 3">
    <name type="scientific">Curtobacterium poinsettiae</name>
    <dbReference type="NCBI Taxonomy" id="159612"/>
    <lineage>
        <taxon>Bacteria</taxon>
        <taxon>Bacillati</taxon>
        <taxon>Actinomycetota</taxon>
        <taxon>Actinomycetes</taxon>
        <taxon>Micrococcales</taxon>
        <taxon>Microbacteriaceae</taxon>
        <taxon>Curtobacterium</taxon>
    </lineage>
</organism>
<keyword evidence="1" id="KW-0812">Transmembrane</keyword>
<dbReference type="KEGG" id="cpoi:OE229_09250"/>
<dbReference type="AlphaFoldDB" id="A0A9Q9T246"/>
<proteinExistence type="predicted"/>
<evidence type="ECO:0000256" key="1">
    <source>
        <dbReference type="SAM" id="Phobius"/>
    </source>
</evidence>
<protein>
    <recommendedName>
        <fullName evidence="4">FtsX-like permease family protein</fullName>
    </recommendedName>
</protein>
<evidence type="ECO:0000313" key="2">
    <source>
        <dbReference type="EMBL" id="UYC79341.1"/>
    </source>
</evidence>
<evidence type="ECO:0008006" key="4">
    <source>
        <dbReference type="Google" id="ProtNLM"/>
    </source>
</evidence>
<feature type="transmembrane region" description="Helical" evidence="1">
    <location>
        <begin position="280"/>
        <end position="305"/>
    </location>
</feature>
<reference evidence="2" key="1">
    <citation type="submission" date="2022-09" db="EMBL/GenBank/DDBJ databases">
        <title>Taxonomy of Curtobacterium flaccumfaciens.</title>
        <authorList>
            <person name="Osdaghi E."/>
            <person name="Taghavi S.M."/>
            <person name="Hamidizade M."/>
            <person name="Abachi H."/>
            <person name="Fazliarab A."/>
            <person name="Baeyen S."/>
            <person name="Portier P."/>
            <person name="Van Vaerenbergh J."/>
            <person name="Jacques M.-A."/>
        </authorList>
    </citation>
    <scope>NUCLEOTIDE SEQUENCE</scope>
    <source>
        <strain evidence="2">AGQB46</strain>
    </source>
</reference>
<gene>
    <name evidence="2" type="ORF">OE229_09250</name>
</gene>
<feature type="transmembrane region" description="Helical" evidence="1">
    <location>
        <begin position="578"/>
        <end position="598"/>
    </location>
</feature>
<feature type="transmembrane region" description="Helical" evidence="1">
    <location>
        <begin position="604"/>
        <end position="625"/>
    </location>
</feature>
<feature type="transmembrane region" description="Helical" evidence="1">
    <location>
        <begin position="529"/>
        <end position="551"/>
    </location>
</feature>
<keyword evidence="1" id="KW-0472">Membrane</keyword>
<dbReference type="EMBL" id="CP106879">
    <property type="protein sequence ID" value="UYC79341.1"/>
    <property type="molecule type" value="Genomic_DNA"/>
</dbReference>
<feature type="transmembrane region" description="Helical" evidence="1">
    <location>
        <begin position="210"/>
        <end position="231"/>
    </location>
</feature>
<evidence type="ECO:0000313" key="3">
    <source>
        <dbReference type="Proteomes" id="UP001062223"/>
    </source>
</evidence>
<dbReference type="RefSeq" id="WP_262137574.1">
    <property type="nucleotide sequence ID" value="NZ_CP106879.1"/>
</dbReference>
<name>A0A9Q9T246_9MICO</name>